<proteinExistence type="predicted"/>
<keyword evidence="2" id="KW-1185">Reference proteome</keyword>
<evidence type="ECO:0000313" key="1">
    <source>
        <dbReference type="EMBL" id="UYP48132.1"/>
    </source>
</evidence>
<accession>A0ABY6HZ33</accession>
<name>A0ABY6HZ33_9ARCH</name>
<protein>
    <submittedName>
        <fullName evidence="1">Uncharacterized protein</fullName>
    </submittedName>
</protein>
<dbReference type="EMBL" id="CP104013">
    <property type="protein sequence ID" value="UYP48132.1"/>
    <property type="molecule type" value="Genomic_DNA"/>
</dbReference>
<gene>
    <name evidence="1" type="ORF">NEF87_004417</name>
</gene>
<organism evidence="1 2">
    <name type="scientific">Candidatus Lokiarchaeum ossiferum</name>
    <dbReference type="NCBI Taxonomy" id="2951803"/>
    <lineage>
        <taxon>Archaea</taxon>
        <taxon>Promethearchaeati</taxon>
        <taxon>Promethearchaeota</taxon>
        <taxon>Promethearchaeia</taxon>
        <taxon>Promethearchaeales</taxon>
        <taxon>Promethearchaeaceae</taxon>
        <taxon>Candidatus Lokiarchaeum</taxon>
    </lineage>
</organism>
<dbReference type="Proteomes" id="UP001208689">
    <property type="component" value="Chromosome"/>
</dbReference>
<evidence type="ECO:0000313" key="2">
    <source>
        <dbReference type="Proteomes" id="UP001208689"/>
    </source>
</evidence>
<sequence>MNSENEKDITLLNEIIGFLNYALDRIILIPRGLTKAISKSTELLNRFRERNELEKPNFVSFTFVKYIGCIDLTPKSFYPSENNLNKAKWLNIY</sequence>
<reference evidence="1" key="1">
    <citation type="submission" date="2022-09" db="EMBL/GenBank/DDBJ databases">
        <title>Actin cytoskeleton and complex cell architecture in an #Asgard archaeon.</title>
        <authorList>
            <person name="Ponce Toledo R.I."/>
            <person name="Schleper C."/>
            <person name="Rodrigues Oliveira T."/>
            <person name="Wollweber F."/>
            <person name="Xu J."/>
            <person name="Rittmann S."/>
            <person name="Klingl A."/>
            <person name="Pilhofer M."/>
        </authorList>
    </citation>
    <scope>NUCLEOTIDE SEQUENCE</scope>
    <source>
        <strain evidence="1">B-35</strain>
    </source>
</reference>